<evidence type="ECO:0000313" key="3">
    <source>
        <dbReference type="Proteomes" id="UP000829196"/>
    </source>
</evidence>
<protein>
    <submittedName>
        <fullName evidence="2">Uncharacterized protein</fullName>
    </submittedName>
</protein>
<reference evidence="2" key="1">
    <citation type="journal article" date="2022" name="Front. Genet.">
        <title>Chromosome-Scale Assembly of the Dendrobium nobile Genome Provides Insights Into the Molecular Mechanism of the Biosynthesis of the Medicinal Active Ingredient of Dendrobium.</title>
        <authorList>
            <person name="Xu Q."/>
            <person name="Niu S.-C."/>
            <person name="Li K.-L."/>
            <person name="Zheng P.-J."/>
            <person name="Zhang X.-J."/>
            <person name="Jia Y."/>
            <person name="Liu Y."/>
            <person name="Niu Y.-X."/>
            <person name="Yu L.-H."/>
            <person name="Chen D.-F."/>
            <person name="Zhang G.-Q."/>
        </authorList>
    </citation>
    <scope>NUCLEOTIDE SEQUENCE</scope>
    <source>
        <tissue evidence="2">Leaf</tissue>
    </source>
</reference>
<dbReference type="AlphaFoldDB" id="A0A8T3AYG6"/>
<accession>A0A8T3AYG6</accession>
<feature type="transmembrane region" description="Helical" evidence="1">
    <location>
        <begin position="25"/>
        <end position="49"/>
    </location>
</feature>
<organism evidence="2 3">
    <name type="scientific">Dendrobium nobile</name>
    <name type="common">Orchid</name>
    <dbReference type="NCBI Taxonomy" id="94219"/>
    <lineage>
        <taxon>Eukaryota</taxon>
        <taxon>Viridiplantae</taxon>
        <taxon>Streptophyta</taxon>
        <taxon>Embryophyta</taxon>
        <taxon>Tracheophyta</taxon>
        <taxon>Spermatophyta</taxon>
        <taxon>Magnoliopsida</taxon>
        <taxon>Liliopsida</taxon>
        <taxon>Asparagales</taxon>
        <taxon>Orchidaceae</taxon>
        <taxon>Epidendroideae</taxon>
        <taxon>Malaxideae</taxon>
        <taxon>Dendrobiinae</taxon>
        <taxon>Dendrobium</taxon>
    </lineage>
</organism>
<keyword evidence="3" id="KW-1185">Reference proteome</keyword>
<name>A0A8T3AYG6_DENNO</name>
<keyword evidence="1" id="KW-1133">Transmembrane helix</keyword>
<proteinExistence type="predicted"/>
<dbReference type="EMBL" id="JAGYWB010000012">
    <property type="protein sequence ID" value="KAI0501177.1"/>
    <property type="molecule type" value="Genomic_DNA"/>
</dbReference>
<gene>
    <name evidence="2" type="ORF">KFK09_016120</name>
</gene>
<dbReference type="Proteomes" id="UP000829196">
    <property type="component" value="Unassembled WGS sequence"/>
</dbReference>
<keyword evidence="1" id="KW-0472">Membrane</keyword>
<evidence type="ECO:0000313" key="2">
    <source>
        <dbReference type="EMBL" id="KAI0501177.1"/>
    </source>
</evidence>
<comment type="caution">
    <text evidence="2">The sequence shown here is derived from an EMBL/GenBank/DDBJ whole genome shotgun (WGS) entry which is preliminary data.</text>
</comment>
<keyword evidence="1" id="KW-0812">Transmembrane</keyword>
<sequence>MNENPIYLSPHGKQNDSDFLAKFRAVLSICNVKLFTVTKLLFIMFLIVVL</sequence>
<evidence type="ECO:0000256" key="1">
    <source>
        <dbReference type="SAM" id="Phobius"/>
    </source>
</evidence>